<organism evidence="2 3">
    <name type="scientific">Podospora appendiculata</name>
    <dbReference type="NCBI Taxonomy" id="314037"/>
    <lineage>
        <taxon>Eukaryota</taxon>
        <taxon>Fungi</taxon>
        <taxon>Dikarya</taxon>
        <taxon>Ascomycota</taxon>
        <taxon>Pezizomycotina</taxon>
        <taxon>Sordariomycetes</taxon>
        <taxon>Sordariomycetidae</taxon>
        <taxon>Sordariales</taxon>
        <taxon>Podosporaceae</taxon>
        <taxon>Podospora</taxon>
    </lineage>
</organism>
<reference evidence="2" key="2">
    <citation type="submission" date="2023-06" db="EMBL/GenBank/DDBJ databases">
        <authorList>
            <consortium name="Lawrence Berkeley National Laboratory"/>
            <person name="Haridas S."/>
            <person name="Hensen N."/>
            <person name="Bonometti L."/>
            <person name="Westerberg I."/>
            <person name="Brannstrom I.O."/>
            <person name="Guillou S."/>
            <person name="Cros-Aarteil S."/>
            <person name="Calhoun S."/>
            <person name="Kuo A."/>
            <person name="Mondo S."/>
            <person name="Pangilinan J."/>
            <person name="Riley R."/>
            <person name="Labutti K."/>
            <person name="Andreopoulos B."/>
            <person name="Lipzen A."/>
            <person name="Chen C."/>
            <person name="Yanf M."/>
            <person name="Daum C."/>
            <person name="Ng V."/>
            <person name="Clum A."/>
            <person name="Steindorff A."/>
            <person name="Ohm R."/>
            <person name="Martin F."/>
            <person name="Silar P."/>
            <person name="Natvig D."/>
            <person name="Lalanne C."/>
            <person name="Gautier V."/>
            <person name="Ament-Velasquez S.L."/>
            <person name="Kruys A."/>
            <person name="Hutchinson M.I."/>
            <person name="Powell A.J."/>
            <person name="Barry K."/>
            <person name="Miller A.N."/>
            <person name="Grigoriev I.V."/>
            <person name="Debuchy R."/>
            <person name="Gladieux P."/>
            <person name="Thoren M.H."/>
            <person name="Johannesson H."/>
        </authorList>
    </citation>
    <scope>NUCLEOTIDE SEQUENCE</scope>
    <source>
        <strain evidence="2">CBS 314.62</strain>
    </source>
</reference>
<keyword evidence="3" id="KW-1185">Reference proteome</keyword>
<protein>
    <submittedName>
        <fullName evidence="2">Uncharacterized protein</fullName>
    </submittedName>
</protein>
<evidence type="ECO:0000313" key="3">
    <source>
        <dbReference type="Proteomes" id="UP001270362"/>
    </source>
</evidence>
<feature type="region of interest" description="Disordered" evidence="1">
    <location>
        <begin position="1"/>
        <end position="28"/>
    </location>
</feature>
<evidence type="ECO:0000313" key="2">
    <source>
        <dbReference type="EMBL" id="KAK3681799.1"/>
    </source>
</evidence>
<dbReference type="Proteomes" id="UP001270362">
    <property type="component" value="Unassembled WGS sequence"/>
</dbReference>
<name>A0AAE0WZX5_9PEZI</name>
<accession>A0AAE0WZX5</accession>
<comment type="caution">
    <text evidence="2">The sequence shown here is derived from an EMBL/GenBank/DDBJ whole genome shotgun (WGS) entry which is preliminary data.</text>
</comment>
<sequence length="383" mass="42979">MSGPSESRKRKRLPDGRSTVAQSPVAQPPAHTLLRDFPFVTEEVLQALLAPPPFDETWTAEDEQAVDAEWKASPDRAGILAMERNLLCDPGRMIRTSVRWFRCLPTDIINVKHNLSCDSSKRHKEGFKDSDSPAWSVGFCKRFTAVLVNPLWNREQERVTLVVMLLQLAVIVRTDDRRTWKPANPTGDRFLRVLDDCISKQTNLPPASRKSMVELIDSVERRLLPAAVANPPSSASDRFLDELADLINEQVDIAPQKKNRMLELVQSVWRPPPIANTNTPQSTWHRLFTAIARLNSPSPTSNTRVLEGSFEDRPYMVGRKDLESIAQALASLNMGKPPTLKLYSEVPRVGPKVIDTLDKAGLKIRRETKMREKKRLAGGGALA</sequence>
<proteinExistence type="predicted"/>
<gene>
    <name evidence="2" type="ORF">B0T22DRAFT_523109</name>
</gene>
<dbReference type="AlphaFoldDB" id="A0AAE0WZX5"/>
<dbReference type="EMBL" id="JAULSO010000006">
    <property type="protein sequence ID" value="KAK3681799.1"/>
    <property type="molecule type" value="Genomic_DNA"/>
</dbReference>
<evidence type="ECO:0000256" key="1">
    <source>
        <dbReference type="SAM" id="MobiDB-lite"/>
    </source>
</evidence>
<reference evidence="2" key="1">
    <citation type="journal article" date="2023" name="Mol. Phylogenet. Evol.">
        <title>Genome-scale phylogeny and comparative genomics of the fungal order Sordariales.</title>
        <authorList>
            <person name="Hensen N."/>
            <person name="Bonometti L."/>
            <person name="Westerberg I."/>
            <person name="Brannstrom I.O."/>
            <person name="Guillou S."/>
            <person name="Cros-Aarteil S."/>
            <person name="Calhoun S."/>
            <person name="Haridas S."/>
            <person name="Kuo A."/>
            <person name="Mondo S."/>
            <person name="Pangilinan J."/>
            <person name="Riley R."/>
            <person name="LaButti K."/>
            <person name="Andreopoulos B."/>
            <person name="Lipzen A."/>
            <person name="Chen C."/>
            <person name="Yan M."/>
            <person name="Daum C."/>
            <person name="Ng V."/>
            <person name="Clum A."/>
            <person name="Steindorff A."/>
            <person name="Ohm R.A."/>
            <person name="Martin F."/>
            <person name="Silar P."/>
            <person name="Natvig D.O."/>
            <person name="Lalanne C."/>
            <person name="Gautier V."/>
            <person name="Ament-Velasquez S.L."/>
            <person name="Kruys A."/>
            <person name="Hutchinson M.I."/>
            <person name="Powell A.J."/>
            <person name="Barry K."/>
            <person name="Miller A.N."/>
            <person name="Grigoriev I.V."/>
            <person name="Debuchy R."/>
            <person name="Gladieux P."/>
            <person name="Hiltunen Thoren M."/>
            <person name="Johannesson H."/>
        </authorList>
    </citation>
    <scope>NUCLEOTIDE SEQUENCE</scope>
    <source>
        <strain evidence="2">CBS 314.62</strain>
    </source>
</reference>